<evidence type="ECO:0000313" key="6">
    <source>
        <dbReference type="Proteomes" id="UP000601435"/>
    </source>
</evidence>
<feature type="domain" description="C3H1-type" evidence="3">
    <location>
        <begin position="324"/>
        <end position="351"/>
    </location>
</feature>
<dbReference type="Gene3D" id="3.30.420.10">
    <property type="entry name" value="Ribonuclease H-like superfamily/Ribonuclease H"/>
    <property type="match status" value="1"/>
</dbReference>
<dbReference type="Pfam" id="PF02338">
    <property type="entry name" value="OTU"/>
    <property type="match status" value="1"/>
</dbReference>
<proteinExistence type="predicted"/>
<keyword evidence="1" id="KW-0479">Metal-binding</keyword>
<feature type="compositionally biased region" description="Basic and acidic residues" evidence="2">
    <location>
        <begin position="756"/>
        <end position="769"/>
    </location>
</feature>
<dbReference type="CDD" id="cd22744">
    <property type="entry name" value="OTU"/>
    <property type="match status" value="1"/>
</dbReference>
<dbReference type="GO" id="GO:0016579">
    <property type="term" value="P:protein deubiquitination"/>
    <property type="evidence" value="ECO:0007669"/>
    <property type="project" value="TreeGrafter"/>
</dbReference>
<dbReference type="SUPFAM" id="SSF54001">
    <property type="entry name" value="Cysteine proteinases"/>
    <property type="match status" value="1"/>
</dbReference>
<dbReference type="InterPro" id="IPR000477">
    <property type="entry name" value="RT_dom"/>
</dbReference>
<dbReference type="InterPro" id="IPR043502">
    <property type="entry name" value="DNA/RNA_pol_sf"/>
</dbReference>
<dbReference type="Gene3D" id="3.90.70.80">
    <property type="match status" value="1"/>
</dbReference>
<dbReference type="Pfam" id="PF00078">
    <property type="entry name" value="RVT_1"/>
    <property type="match status" value="1"/>
</dbReference>
<sequence>MSLQSVLEAEGLQANIVKGAVDAGWSLNAFKHVVDTSAELEQALPEIFGEVELSRLQKSQIRAAWAGVWSSSAPSAAATPTATTSDPSSWVESFAPKLTSTKLLEMKQQFKTDYTSEILSPNTMPSLRLISLAAHQESKKEYRWIPWKHRLTEESAADLQISRPQKQPRLEVLGISNLLLDDPPTIEVNDHGMGISGVQRLLAVHDVALAMVGSAHLARLKAYSNKFVHLLSQRYDPSSGLRAPRILEAQQADCKLWQQIYALVSDKGWKLNDALYEFTEIRGEMASLLASKGKSEGKDKGPSKGKGASKGASGSWVKDVVINGETKQLCTQWQSGKCSRGANCAFIHACAFPKGDGTACMSKFHGDSVPPALAGGINATRFSPVDGELASGTSVASASVEHIHDYESCLQLLQRTSWPKRGTADRAFTSAASVDSGYWNFGCQVSNRSALSAVSVALPEVCKQLNTFLQHLFPGETWIATLPTVPTRAIFQSAWEPSQEVRFGSNRTKAPGQFMMVRVGILARIGVPPMLMMFSSISEPPDAWVIRDHQPICLNALHAVASFCGDPDTSLFAALKDGVPTGYLHNIPSSNCFWPNHNEGVDDIPLSIHLQNWRSATVEPEVTRKLLQEELDQGFCFKFHGSLEDAEQRWPLGVAIGKLSVVRAPGRSERLCLDNSVCGTNANCVVPEKQHMPSVRDVIHSYPIRDHRQIIKAQGTWSLRKPEPTFTKTETVPVDSKGPSDSQATQATASPANGEEAAKTEDGKTKKPQDGAQAAKKQCQSQRAVPETLTIQAIPTDGNCLFGAFAAGLALVNGKAPLHPALLRAQVTQHYKKYQQTYEEQWHGELPDTTKSSDFSEYITAVGRDASWGSTLEIRALARLFDVRYVRNCRPPCEEVGLLLHQEVGTTAAVQSGPTSRLPLFAIRFQVIRPTGFMLAKVTQALLDAVSLMSSLLQASEAASQVMLDRAVAEHINKVDVPAQAAASFARAWKKHGWHVFLSRSEPRHLLLVAAYGFPGDLCSTNIMLEELSTAFRIFGGSFAMFGDMNQVAEEGSLARLAMGGALRLLDDARPTQLRPTNPTRTRRIDFGVADASVFATELWHADGLCDHVSVGYQLDLHSHFEGFTLPRRAPVEEASPSEVALRFDRLWQADAFAQALSVGDSNRAWYLLSQTAEQALCPTANASSVFPRCEPCVQGLRRLSNRLRELIRTPRREEEASSEVQALLEKYQAQERAAAITSWRRQVQMSSSRQISWVKARAEQACAIEQAPASLHKAISAIHPTAIIKHQGQAWTKLWTADPEATFDAPVMRDIVQAVPQREAWSDIIELTSEDLQACARRMARKAVTATRPIGLLQTAWRLGAKALCTRLKPWINTWVSHAAFGAAPGFSAADAHYRIYGALKRRVKGFVVQDLKGFFDHLHLDSITPLLSRLGAPPSLLMLLQSFYKGGQRLFKAQGYVASAWVPVSRGLVQGDPLSPLLALVVGHFWAMGAGFGSPLKLSLDKVVWRLRYLKLLPVPLKRKTQLLWTLAYSSVYWCAGVAAPAPEVFGLLRHEALAIFNSSFPPEVPQFLKHTLLGWNTDPDFLLQYTALRKAAKLVTHRPAWLDEVPLTEGVDPWTVQLPTAQLALEQLGWQALPQGAGIQRLDSTGTWRQLWFGFDSFKTLRHWLEDRAAERLFSPAHDVYPPAPAAVTDDGEAFAQALKLHLQTSGSQGVFVATDGSSCEDVGGSAAVLLSGSTHLSFGIDDDSEDQTSFRAEVLALRFVAQTLQLCALAGSCGTLYVLSDCQAALQALKNPASSSLPLLATQTADAFAHAQNLGLTVHLKWCPAHGRSEEWKPDFPLTAPACRALNESADAKAKEVMHLRRRGSARALWHNKHAEVSAWSTGAIKLSACAGDAYAAALTNRKVARLQLLYDDEDDAEGHL</sequence>
<dbReference type="PANTHER" id="PTHR12419">
    <property type="entry name" value="OTU DOMAIN CONTAINING PROTEIN"/>
    <property type="match status" value="1"/>
</dbReference>
<feature type="zinc finger region" description="C3H1-type" evidence="1">
    <location>
        <begin position="324"/>
        <end position="351"/>
    </location>
</feature>
<dbReference type="EMBL" id="CAJNJA010011502">
    <property type="protein sequence ID" value="CAE7273822.1"/>
    <property type="molecule type" value="Genomic_DNA"/>
</dbReference>
<comment type="caution">
    <text evidence="5">The sequence shown here is derived from an EMBL/GenBank/DDBJ whole genome shotgun (WGS) entry which is preliminary data.</text>
</comment>
<dbReference type="SUPFAM" id="SSF56672">
    <property type="entry name" value="DNA/RNA polymerases"/>
    <property type="match status" value="1"/>
</dbReference>
<organism evidence="5 6">
    <name type="scientific">Symbiodinium necroappetens</name>
    <dbReference type="NCBI Taxonomy" id="1628268"/>
    <lineage>
        <taxon>Eukaryota</taxon>
        <taxon>Sar</taxon>
        <taxon>Alveolata</taxon>
        <taxon>Dinophyceae</taxon>
        <taxon>Suessiales</taxon>
        <taxon>Symbiodiniaceae</taxon>
        <taxon>Symbiodinium</taxon>
    </lineage>
</organism>
<dbReference type="OrthoDB" id="408019at2759"/>
<dbReference type="InterPro" id="IPR036397">
    <property type="entry name" value="RNaseH_sf"/>
</dbReference>
<dbReference type="Proteomes" id="UP000601435">
    <property type="component" value="Unassembled WGS sequence"/>
</dbReference>
<dbReference type="InterPro" id="IPR003323">
    <property type="entry name" value="OTU_dom"/>
</dbReference>
<dbReference type="InterPro" id="IPR050704">
    <property type="entry name" value="Peptidase_C85-like"/>
</dbReference>
<protein>
    <recommendedName>
        <fullName evidence="7">LINE-1 reverse transcriptase-like</fullName>
    </recommendedName>
</protein>
<evidence type="ECO:0000256" key="2">
    <source>
        <dbReference type="SAM" id="MobiDB-lite"/>
    </source>
</evidence>
<dbReference type="GO" id="GO:0004843">
    <property type="term" value="F:cysteine-type deubiquitinase activity"/>
    <property type="evidence" value="ECO:0007669"/>
    <property type="project" value="TreeGrafter"/>
</dbReference>
<dbReference type="InterPro" id="IPR012337">
    <property type="entry name" value="RNaseH-like_sf"/>
</dbReference>
<feature type="region of interest" description="Disordered" evidence="2">
    <location>
        <begin position="291"/>
        <end position="313"/>
    </location>
</feature>
<gene>
    <name evidence="5" type="ORF">SNEC2469_LOCUS6615</name>
</gene>
<feature type="region of interest" description="Disordered" evidence="2">
    <location>
        <begin position="713"/>
        <end position="784"/>
    </location>
</feature>
<reference evidence="5" key="1">
    <citation type="submission" date="2021-02" db="EMBL/GenBank/DDBJ databases">
        <authorList>
            <person name="Dougan E. K."/>
            <person name="Rhodes N."/>
            <person name="Thang M."/>
            <person name="Chan C."/>
        </authorList>
    </citation>
    <scope>NUCLEOTIDE SEQUENCE</scope>
</reference>
<evidence type="ECO:0008006" key="7">
    <source>
        <dbReference type="Google" id="ProtNLM"/>
    </source>
</evidence>
<keyword evidence="6" id="KW-1185">Reference proteome</keyword>
<name>A0A812MQ13_9DINO</name>
<evidence type="ECO:0000259" key="4">
    <source>
        <dbReference type="PROSITE" id="PS50802"/>
    </source>
</evidence>
<dbReference type="PROSITE" id="PS50103">
    <property type="entry name" value="ZF_C3H1"/>
    <property type="match status" value="1"/>
</dbReference>
<evidence type="ECO:0000259" key="3">
    <source>
        <dbReference type="PROSITE" id="PS50103"/>
    </source>
</evidence>
<dbReference type="InterPro" id="IPR000571">
    <property type="entry name" value="Znf_CCCH"/>
</dbReference>
<dbReference type="InterPro" id="IPR038765">
    <property type="entry name" value="Papain-like_cys_pep_sf"/>
</dbReference>
<feature type="domain" description="OTU" evidence="4">
    <location>
        <begin position="789"/>
        <end position="931"/>
    </location>
</feature>
<accession>A0A812MQ13</accession>
<keyword evidence="1" id="KW-0862">Zinc</keyword>
<evidence type="ECO:0000313" key="5">
    <source>
        <dbReference type="EMBL" id="CAE7273822.1"/>
    </source>
</evidence>
<keyword evidence="1" id="KW-0863">Zinc-finger</keyword>
<dbReference type="SUPFAM" id="SSF53098">
    <property type="entry name" value="Ribonuclease H-like"/>
    <property type="match status" value="1"/>
</dbReference>
<evidence type="ECO:0000256" key="1">
    <source>
        <dbReference type="PROSITE-ProRule" id="PRU00723"/>
    </source>
</evidence>
<dbReference type="PROSITE" id="PS50802">
    <property type="entry name" value="OTU"/>
    <property type="match status" value="1"/>
</dbReference>
<feature type="compositionally biased region" description="Basic and acidic residues" evidence="2">
    <location>
        <begin position="293"/>
        <end position="302"/>
    </location>
</feature>
<dbReference type="CDD" id="cd09276">
    <property type="entry name" value="Rnase_HI_RT_non_LTR"/>
    <property type="match status" value="1"/>
</dbReference>
<dbReference type="GO" id="GO:0008270">
    <property type="term" value="F:zinc ion binding"/>
    <property type="evidence" value="ECO:0007669"/>
    <property type="project" value="UniProtKB-KW"/>
</dbReference>
<dbReference type="GO" id="GO:0003676">
    <property type="term" value="F:nucleic acid binding"/>
    <property type="evidence" value="ECO:0007669"/>
    <property type="project" value="InterPro"/>
</dbReference>
<feature type="compositionally biased region" description="Polar residues" evidence="2">
    <location>
        <begin position="739"/>
        <end position="751"/>
    </location>
</feature>